<dbReference type="Proteomes" id="UP000197277">
    <property type="component" value="Unassembled WGS sequence"/>
</dbReference>
<dbReference type="Gene3D" id="2.60.40.1120">
    <property type="entry name" value="Carboxypeptidase-like, regulatory domain"/>
    <property type="match status" value="1"/>
</dbReference>
<proteinExistence type="predicted"/>
<dbReference type="Pfam" id="PF13620">
    <property type="entry name" value="CarboxypepD_reg"/>
    <property type="match status" value="1"/>
</dbReference>
<evidence type="ECO:0000313" key="1">
    <source>
        <dbReference type="EMBL" id="OWP64353.1"/>
    </source>
</evidence>
<keyword evidence="2" id="KW-1185">Reference proteome</keyword>
<accession>A0A246FNP5</accession>
<gene>
    <name evidence="1" type="ORF">CDA63_04785</name>
</gene>
<organism evidence="1 2">
    <name type="scientific">Hymenobacter amundsenii</name>
    <dbReference type="NCBI Taxonomy" id="2006685"/>
    <lineage>
        <taxon>Bacteria</taxon>
        <taxon>Pseudomonadati</taxon>
        <taxon>Bacteroidota</taxon>
        <taxon>Cytophagia</taxon>
        <taxon>Cytophagales</taxon>
        <taxon>Hymenobacteraceae</taxon>
        <taxon>Hymenobacter</taxon>
    </lineage>
</organism>
<sequence>MSAFSVPAPCPQPWAAMTPTDAGRFCGSCQHEVVDFSAMSEAEVRTWLARPGAASVCGFFRAGQFAAPVAAAPAPRWRRWLLTGLALLSLKPLLTSCQTAQSGADAATTGPTEQADELAAAPQSQVTIRGRVLDDSTGQAVAGAEVFIGDTPYGATTDEQGNFRFTMQQQWAPVQGGVVSLRVSGSPFVFKTQTLSVEVAPAPTPLTVRLKSVPGRGQIMGKVMAHEPPQKPPL</sequence>
<evidence type="ECO:0008006" key="3">
    <source>
        <dbReference type="Google" id="ProtNLM"/>
    </source>
</evidence>
<reference evidence="1 2" key="1">
    <citation type="submission" date="2017-06" db="EMBL/GenBank/DDBJ databases">
        <title>Hymenobacter amundsenii sp. nov. isolated from regoliths in Antarctica.</title>
        <authorList>
            <person name="Sedlacek I."/>
            <person name="Kralova S."/>
            <person name="Pantucek R."/>
            <person name="Svec P."/>
            <person name="Holochova P."/>
            <person name="Stankova E."/>
            <person name="Vrbovska V."/>
            <person name="Busse H.-J."/>
        </authorList>
    </citation>
    <scope>NUCLEOTIDE SEQUENCE [LARGE SCALE GENOMIC DNA]</scope>
    <source>
        <strain evidence="1 2">CCM 8682</strain>
    </source>
</reference>
<name>A0A246FNP5_9BACT</name>
<dbReference type="InterPro" id="IPR008969">
    <property type="entry name" value="CarboxyPept-like_regulatory"/>
</dbReference>
<protein>
    <recommendedName>
        <fullName evidence="3">Carboxypeptidase-like regulatory domain-containing protein</fullName>
    </recommendedName>
</protein>
<evidence type="ECO:0000313" key="2">
    <source>
        <dbReference type="Proteomes" id="UP000197277"/>
    </source>
</evidence>
<dbReference type="RefSeq" id="WP_088463308.1">
    <property type="nucleotide sequence ID" value="NZ_NIRR01000004.1"/>
</dbReference>
<dbReference type="SUPFAM" id="SSF49464">
    <property type="entry name" value="Carboxypeptidase regulatory domain-like"/>
    <property type="match status" value="1"/>
</dbReference>
<comment type="caution">
    <text evidence="1">The sequence shown here is derived from an EMBL/GenBank/DDBJ whole genome shotgun (WGS) entry which is preliminary data.</text>
</comment>
<dbReference type="OrthoDB" id="7432683at2"/>
<dbReference type="EMBL" id="NIRR01000004">
    <property type="protein sequence ID" value="OWP64353.1"/>
    <property type="molecule type" value="Genomic_DNA"/>
</dbReference>
<dbReference type="AlphaFoldDB" id="A0A246FNP5"/>